<keyword evidence="4 5" id="KW-0067">ATP-binding</keyword>
<dbReference type="Pfam" id="PF00580">
    <property type="entry name" value="UvrD-helicase"/>
    <property type="match status" value="1"/>
</dbReference>
<feature type="binding site" evidence="5">
    <location>
        <begin position="233"/>
        <end position="240"/>
    </location>
    <ligand>
        <name>ATP</name>
        <dbReference type="ChEBI" id="CHEBI:30616"/>
    </ligand>
</feature>
<dbReference type="InterPro" id="IPR048228">
    <property type="entry name" value="HelD_bacillota"/>
</dbReference>
<evidence type="ECO:0000313" key="8">
    <source>
        <dbReference type="Proteomes" id="UP001596250"/>
    </source>
</evidence>
<dbReference type="NCBIfam" id="NF041464">
    <property type="entry name" value="HelD_BACSU"/>
    <property type="match status" value="1"/>
</dbReference>
<dbReference type="InterPro" id="IPR000212">
    <property type="entry name" value="DNA_helicase_UvrD/REP"/>
</dbReference>
<comment type="caution">
    <text evidence="7">The sequence shown here is derived from an EMBL/GenBank/DDBJ whole genome shotgun (WGS) entry which is preliminary data.</text>
</comment>
<evidence type="ECO:0000256" key="2">
    <source>
        <dbReference type="ARBA" id="ARBA00022801"/>
    </source>
</evidence>
<gene>
    <name evidence="7" type="primary">helD</name>
    <name evidence="7" type="ORF">ACFPXP_00575</name>
</gene>
<proteinExistence type="predicted"/>
<dbReference type="PROSITE" id="PS51198">
    <property type="entry name" value="UVRD_HELICASE_ATP_BIND"/>
    <property type="match status" value="1"/>
</dbReference>
<sequence>MSEPVEDRIQEEARLRHVLEIVDQQIEKYSQQLGLRKQEVQDIRKNFWDEVTVNMTNDTERLETMTSIQQEARLLAEREHSQGHSERLLRLLYRMEDSPYFGRVDFKESGLETESIYIGLTSLLEQDGETFLVYDWRAPVSSMFYDYSPGPAQYMTPQGEAIQGEMELKRQYVIRQGKLQNMFDTDLTIGDSLLQAALSQQSSEQMKSIVATIQKEQNRIIRNDHAKLLLVQGAAGSGKTSAALQRIAYLLYKYRGRLEPDQIVLFSPNPLFSNYVSNVLPELGEANMKQLTFQQILHERIGSGYEVESLYDQTEALYELDQEGSSLRKKMVAFKSSTLFFELLDTYIKHLSRQGIVFKPLRFKGRTVVSEQEMSGFFYSTDATLPMHKRLSLFKNWLHEQLKAFEQDERKKKWVGDAIELLDEETYNQAYRRLRKKGSYTDESFDDDKKLRAYLRTWVVKQKTAGLRRRIDALHVIDIDEIYVRLWTDYLPGMPGMPYAEDMVTDTVEHIRSKQIRYEDAAPYLYLKEAVLGFPSMNSGVKHLIVDEGQDYSPFQYAFFREMFPGSKMTVLGDLNQSIFHQSGVSHFYDQLPEWVGLQDAERLKLTKTYRSTKPIIEFSKCFLDTAEDIEPFERSGRKPVLVQAANEEQLMERLVRDAVQAQQNGLGTIGILCKTRSESLKLQQLLKDRLEVQLIDENTAKLPAGVLLMPAYMAKGIEFDSVFVYGATKRFFGPEEGKLLYTICTRAMHELRLYAADEVTALMERVPRSLYDLE</sequence>
<evidence type="ECO:0000256" key="1">
    <source>
        <dbReference type="ARBA" id="ARBA00022741"/>
    </source>
</evidence>
<name>A0ABW1IIV2_9BACL</name>
<dbReference type="InterPro" id="IPR027417">
    <property type="entry name" value="P-loop_NTPase"/>
</dbReference>
<keyword evidence="8" id="KW-1185">Reference proteome</keyword>
<keyword evidence="3 5" id="KW-0347">Helicase</keyword>
<evidence type="ECO:0000256" key="4">
    <source>
        <dbReference type="ARBA" id="ARBA00022840"/>
    </source>
</evidence>
<dbReference type="PANTHER" id="PTHR11070:SF17">
    <property type="entry name" value="DNA HELICASE IV"/>
    <property type="match status" value="1"/>
</dbReference>
<dbReference type="Proteomes" id="UP001596250">
    <property type="component" value="Unassembled WGS sequence"/>
</dbReference>
<evidence type="ECO:0000256" key="3">
    <source>
        <dbReference type="ARBA" id="ARBA00022806"/>
    </source>
</evidence>
<dbReference type="EMBL" id="JBHSQV010000002">
    <property type="protein sequence ID" value="MFC5985002.1"/>
    <property type="molecule type" value="Genomic_DNA"/>
</dbReference>
<reference evidence="8" key="1">
    <citation type="journal article" date="2019" name="Int. J. Syst. Evol. Microbiol.">
        <title>The Global Catalogue of Microorganisms (GCM) 10K type strain sequencing project: providing services to taxonomists for standard genome sequencing and annotation.</title>
        <authorList>
            <consortium name="The Broad Institute Genomics Platform"/>
            <consortium name="The Broad Institute Genome Sequencing Center for Infectious Disease"/>
            <person name="Wu L."/>
            <person name="Ma J."/>
        </authorList>
    </citation>
    <scope>NUCLEOTIDE SEQUENCE [LARGE SCALE GENOMIC DNA]</scope>
    <source>
        <strain evidence="8">CCM 8749</strain>
    </source>
</reference>
<evidence type="ECO:0000259" key="6">
    <source>
        <dbReference type="PROSITE" id="PS51198"/>
    </source>
</evidence>
<evidence type="ECO:0000256" key="5">
    <source>
        <dbReference type="PROSITE-ProRule" id="PRU00560"/>
    </source>
</evidence>
<accession>A0ABW1IIV2</accession>
<keyword evidence="1 5" id="KW-0547">Nucleotide-binding</keyword>
<dbReference type="SUPFAM" id="SSF52540">
    <property type="entry name" value="P-loop containing nucleoside triphosphate hydrolases"/>
    <property type="match status" value="1"/>
</dbReference>
<organism evidence="7 8">
    <name type="scientific">Marinicrinis lubricantis</name>
    <dbReference type="NCBI Taxonomy" id="2086470"/>
    <lineage>
        <taxon>Bacteria</taxon>
        <taxon>Bacillati</taxon>
        <taxon>Bacillota</taxon>
        <taxon>Bacilli</taxon>
        <taxon>Bacillales</taxon>
        <taxon>Paenibacillaceae</taxon>
    </lineage>
</organism>
<dbReference type="RefSeq" id="WP_379891426.1">
    <property type="nucleotide sequence ID" value="NZ_CBCSCT010000008.1"/>
</dbReference>
<keyword evidence="2 5" id="KW-0378">Hydrolase</keyword>
<protein>
    <submittedName>
        <fullName evidence="7">RNA polymerase recycling motor HelD</fullName>
    </submittedName>
</protein>
<dbReference type="Gene3D" id="3.40.50.300">
    <property type="entry name" value="P-loop containing nucleotide triphosphate hydrolases"/>
    <property type="match status" value="3"/>
</dbReference>
<dbReference type="InterPro" id="IPR014016">
    <property type="entry name" value="UvrD-like_ATP-bd"/>
</dbReference>
<evidence type="ECO:0000313" key="7">
    <source>
        <dbReference type="EMBL" id="MFC5985002.1"/>
    </source>
</evidence>
<dbReference type="PANTHER" id="PTHR11070">
    <property type="entry name" value="UVRD / RECB / PCRA DNA HELICASE FAMILY MEMBER"/>
    <property type="match status" value="1"/>
</dbReference>
<feature type="domain" description="UvrD-like helicase ATP-binding" evidence="6">
    <location>
        <begin position="212"/>
        <end position="613"/>
    </location>
</feature>